<gene>
    <name evidence="1" type="ORF">EDD79_101060</name>
</gene>
<sequence>MSNRKGVRWMKVIIDRFEGDYALVELEDKTIVDMPKILVPNGAREGDVIEIRLDRKGTEERRKRIEQIMNDLWKD</sequence>
<evidence type="ECO:0000313" key="2">
    <source>
        <dbReference type="Proteomes" id="UP000295504"/>
    </source>
</evidence>
<dbReference type="AlphaFoldDB" id="A0A4R2TLE4"/>
<dbReference type="Gene3D" id="6.20.120.50">
    <property type="match status" value="1"/>
</dbReference>
<dbReference type="EMBL" id="SLYC01000010">
    <property type="protein sequence ID" value="TCQ03272.1"/>
    <property type="molecule type" value="Genomic_DNA"/>
</dbReference>
<dbReference type="Pfam" id="PF11213">
    <property type="entry name" value="DUF3006"/>
    <property type="match status" value="1"/>
</dbReference>
<proteinExistence type="predicted"/>
<dbReference type="InterPro" id="IPR021377">
    <property type="entry name" value="DUF3006"/>
</dbReference>
<name>A0A4R2TLE4_9FIRM</name>
<accession>A0A4R2TLE4</accession>
<comment type="caution">
    <text evidence="1">The sequence shown here is derived from an EMBL/GenBank/DDBJ whole genome shotgun (WGS) entry which is preliminary data.</text>
</comment>
<organism evidence="1 2">
    <name type="scientific">Serpentinicella alkaliphila</name>
    <dbReference type="NCBI Taxonomy" id="1734049"/>
    <lineage>
        <taxon>Bacteria</taxon>
        <taxon>Bacillati</taxon>
        <taxon>Bacillota</taxon>
        <taxon>Clostridia</taxon>
        <taxon>Peptostreptococcales</taxon>
        <taxon>Natronincolaceae</taxon>
        <taxon>Serpentinicella</taxon>
    </lineage>
</organism>
<keyword evidence="2" id="KW-1185">Reference proteome</keyword>
<dbReference type="Proteomes" id="UP000295504">
    <property type="component" value="Unassembled WGS sequence"/>
</dbReference>
<evidence type="ECO:0000313" key="1">
    <source>
        <dbReference type="EMBL" id="TCQ03272.1"/>
    </source>
</evidence>
<dbReference type="RefSeq" id="WP_249536687.1">
    <property type="nucleotide sequence ID" value="NZ_CP058648.1"/>
</dbReference>
<protein>
    <submittedName>
        <fullName evidence="1">DUF3006 family protein</fullName>
    </submittedName>
</protein>
<reference evidence="1 2" key="1">
    <citation type="submission" date="2019-03" db="EMBL/GenBank/DDBJ databases">
        <title>Genomic Encyclopedia of Type Strains, Phase IV (KMG-IV): sequencing the most valuable type-strain genomes for metagenomic binning, comparative biology and taxonomic classification.</title>
        <authorList>
            <person name="Goeker M."/>
        </authorList>
    </citation>
    <scope>NUCLEOTIDE SEQUENCE [LARGE SCALE GENOMIC DNA]</scope>
    <source>
        <strain evidence="1 2">DSM 100013</strain>
    </source>
</reference>